<feature type="region of interest" description="Disordered" evidence="1">
    <location>
        <begin position="200"/>
        <end position="220"/>
    </location>
</feature>
<dbReference type="Proteomes" id="UP000184330">
    <property type="component" value="Unassembled WGS sequence"/>
</dbReference>
<evidence type="ECO:0000313" key="3">
    <source>
        <dbReference type="Proteomes" id="UP000184330"/>
    </source>
</evidence>
<sequence>MLRRRIDKNLLEATFRYKTDDNAVESLVRNMKDQLGTLIYQAELGPEEYGPPLIIENAVMTDTHTRRSFWTRRHYVYRSQITTPRAKTITCADSLRVIQSILQLEHPGVAKARLDALLEDREVYLIMGYSTSVDPRIEVSNEQQSSLVEMDTSARAQALPVYGVDGPGLPVTVAGVSTPEIGGSWSKSNTTTNELEGGKTIVTDTSRGGTDGSWSNSNTTTNQLEGEYIWTVQYRPVRFTVAVGAENYIFGEPIWLSNLGATADS</sequence>
<dbReference type="OrthoDB" id="10427443at2759"/>
<keyword evidence="3" id="KW-1185">Reference proteome</keyword>
<organism evidence="2 3">
    <name type="scientific">Phialocephala subalpina</name>
    <dbReference type="NCBI Taxonomy" id="576137"/>
    <lineage>
        <taxon>Eukaryota</taxon>
        <taxon>Fungi</taxon>
        <taxon>Dikarya</taxon>
        <taxon>Ascomycota</taxon>
        <taxon>Pezizomycotina</taxon>
        <taxon>Leotiomycetes</taxon>
        <taxon>Helotiales</taxon>
        <taxon>Mollisiaceae</taxon>
        <taxon>Phialocephala</taxon>
        <taxon>Phialocephala fortinii species complex</taxon>
    </lineage>
</organism>
<feature type="compositionally biased region" description="Polar residues" evidence="1">
    <location>
        <begin position="202"/>
        <end position="220"/>
    </location>
</feature>
<evidence type="ECO:0000313" key="2">
    <source>
        <dbReference type="EMBL" id="CZR64549.1"/>
    </source>
</evidence>
<proteinExistence type="predicted"/>
<dbReference type="EMBL" id="FJOG01000027">
    <property type="protein sequence ID" value="CZR64549.1"/>
    <property type="molecule type" value="Genomic_DNA"/>
</dbReference>
<reference evidence="2 3" key="1">
    <citation type="submission" date="2016-03" db="EMBL/GenBank/DDBJ databases">
        <authorList>
            <person name="Ploux O."/>
        </authorList>
    </citation>
    <scope>NUCLEOTIDE SEQUENCE [LARGE SCALE GENOMIC DNA]</scope>
    <source>
        <strain evidence="2 3">UAMH 11012</strain>
    </source>
</reference>
<gene>
    <name evidence="2" type="ORF">PAC_14447</name>
</gene>
<protein>
    <submittedName>
        <fullName evidence="2">Uncharacterized protein</fullName>
    </submittedName>
</protein>
<name>A0A1L7XHM7_9HELO</name>
<evidence type="ECO:0000256" key="1">
    <source>
        <dbReference type="SAM" id="MobiDB-lite"/>
    </source>
</evidence>
<dbReference type="AlphaFoldDB" id="A0A1L7XHM7"/>
<accession>A0A1L7XHM7</accession>